<organism evidence="1">
    <name type="scientific">marine sediment metagenome</name>
    <dbReference type="NCBI Taxonomy" id="412755"/>
    <lineage>
        <taxon>unclassified sequences</taxon>
        <taxon>metagenomes</taxon>
        <taxon>ecological metagenomes</taxon>
    </lineage>
</organism>
<evidence type="ECO:0000313" key="1">
    <source>
        <dbReference type="EMBL" id="GAI48332.1"/>
    </source>
</evidence>
<gene>
    <name evidence="1" type="ORF">S06H3_63880</name>
</gene>
<dbReference type="AlphaFoldDB" id="X1NW99"/>
<comment type="caution">
    <text evidence="1">The sequence shown here is derived from an EMBL/GenBank/DDBJ whole genome shotgun (WGS) entry which is preliminary data.</text>
</comment>
<sequence length="45" mass="5560">TKPLYENDLVYYNNIRYRIDFIEFVYSRSESPHHLELILERLKAT</sequence>
<feature type="non-terminal residue" evidence="1">
    <location>
        <position position="1"/>
    </location>
</feature>
<reference evidence="1" key="1">
    <citation type="journal article" date="2014" name="Front. Microbiol.">
        <title>High frequency of phylogenetically diverse reductive dehalogenase-homologous genes in deep subseafloor sedimentary metagenomes.</title>
        <authorList>
            <person name="Kawai M."/>
            <person name="Futagami T."/>
            <person name="Toyoda A."/>
            <person name="Takaki Y."/>
            <person name="Nishi S."/>
            <person name="Hori S."/>
            <person name="Arai W."/>
            <person name="Tsubouchi T."/>
            <person name="Morono Y."/>
            <person name="Uchiyama I."/>
            <person name="Ito T."/>
            <person name="Fujiyama A."/>
            <person name="Inagaki F."/>
            <person name="Takami H."/>
        </authorList>
    </citation>
    <scope>NUCLEOTIDE SEQUENCE</scope>
    <source>
        <strain evidence="1">Expedition CK06-06</strain>
    </source>
</reference>
<accession>X1NW99</accession>
<protein>
    <submittedName>
        <fullName evidence="1">Uncharacterized protein</fullName>
    </submittedName>
</protein>
<proteinExistence type="predicted"/>
<dbReference type="EMBL" id="BARV01042493">
    <property type="protein sequence ID" value="GAI48332.1"/>
    <property type="molecule type" value="Genomic_DNA"/>
</dbReference>
<name>X1NW99_9ZZZZ</name>